<dbReference type="Proteomes" id="UP000278775">
    <property type="component" value="Unassembled WGS sequence"/>
</dbReference>
<evidence type="ECO:0000313" key="1">
    <source>
        <dbReference type="EMBL" id="RNA63506.1"/>
    </source>
</evidence>
<sequence>MKRVCVMFIKLCEIEEEILSLLENARKRQYDIQVFEIQNIFTVFGCGKIQINAGVIVAIQIDRTKIKRTGITIHRQSEIKQLSYL</sequence>
<accession>A0A3M7TKF8</accession>
<name>A0A3M7TKF8_9FLAO</name>
<reference evidence="1 2" key="1">
    <citation type="submission" date="2018-08" db="EMBL/GenBank/DDBJ databases">
        <title>Chryseobacterium nematophagum: a novel matrix digesting pathogen of nematodes.</title>
        <authorList>
            <person name="Page A."/>
            <person name="Roberts M."/>
            <person name="Felix M.-A."/>
            <person name="Weir W."/>
        </authorList>
    </citation>
    <scope>NUCLEOTIDE SEQUENCE [LARGE SCALE GENOMIC DNA]</scope>
    <source>
        <strain evidence="1 2">JUb129</strain>
    </source>
</reference>
<protein>
    <submittedName>
        <fullName evidence="1">Uncharacterized protein</fullName>
    </submittedName>
</protein>
<organism evidence="1 2">
    <name type="scientific">Chryseobacterium nematophagum</name>
    <dbReference type="NCBI Taxonomy" id="2305228"/>
    <lineage>
        <taxon>Bacteria</taxon>
        <taxon>Pseudomonadati</taxon>
        <taxon>Bacteroidota</taxon>
        <taxon>Flavobacteriia</taxon>
        <taxon>Flavobacteriales</taxon>
        <taxon>Weeksellaceae</taxon>
        <taxon>Chryseobacterium group</taxon>
        <taxon>Chryseobacterium</taxon>
    </lineage>
</organism>
<proteinExistence type="predicted"/>
<dbReference type="AlphaFoldDB" id="A0A3M7TKF8"/>
<gene>
    <name evidence="1" type="ORF">D1631_17055</name>
</gene>
<comment type="caution">
    <text evidence="1">The sequence shown here is derived from an EMBL/GenBank/DDBJ whole genome shotgun (WGS) entry which is preliminary data.</text>
</comment>
<evidence type="ECO:0000313" key="2">
    <source>
        <dbReference type="Proteomes" id="UP000278775"/>
    </source>
</evidence>
<dbReference type="EMBL" id="QWIU01000002">
    <property type="protein sequence ID" value="RNA63506.1"/>
    <property type="molecule type" value="Genomic_DNA"/>
</dbReference>